<proteinExistence type="predicted"/>
<dbReference type="KEGG" id="cph:Cpha266_0365"/>
<evidence type="ECO:0000313" key="2">
    <source>
        <dbReference type="Proteomes" id="UP000008701"/>
    </source>
</evidence>
<dbReference type="STRING" id="290317.Cpha266_0365"/>
<dbReference type="OrthoDB" id="32865at2"/>
<reference evidence="1 2" key="1">
    <citation type="submission" date="2006-12" db="EMBL/GenBank/DDBJ databases">
        <title>Complete sequence of Chlorobium phaeobacteroides DSM 266.</title>
        <authorList>
            <consortium name="US DOE Joint Genome Institute"/>
            <person name="Copeland A."/>
            <person name="Lucas S."/>
            <person name="Lapidus A."/>
            <person name="Barry K."/>
            <person name="Detter J.C."/>
            <person name="Glavina del Rio T."/>
            <person name="Hammon N."/>
            <person name="Israni S."/>
            <person name="Pitluck S."/>
            <person name="Goltsman E."/>
            <person name="Schmutz J."/>
            <person name="Larimer F."/>
            <person name="Land M."/>
            <person name="Hauser L."/>
            <person name="Mikhailova N."/>
            <person name="Li T."/>
            <person name="Overmann J."/>
            <person name="Bryant D.A."/>
            <person name="Richardson P."/>
        </authorList>
    </citation>
    <scope>NUCLEOTIDE SEQUENCE [LARGE SCALE GENOMIC DNA]</scope>
    <source>
        <strain evidence="1 2">DSM 266</strain>
    </source>
</reference>
<keyword evidence="2" id="KW-1185">Reference proteome</keyword>
<dbReference type="AlphaFoldDB" id="A1BDE7"/>
<evidence type="ECO:0000313" key="1">
    <source>
        <dbReference type="EMBL" id="ABL64424.1"/>
    </source>
</evidence>
<accession>A1BDE7</accession>
<protein>
    <submittedName>
        <fullName evidence="1">Glutaredoxin 2</fullName>
    </submittedName>
</protein>
<dbReference type="Pfam" id="PF05768">
    <property type="entry name" value="Glrx-like"/>
    <property type="match status" value="1"/>
</dbReference>
<dbReference type="SUPFAM" id="SSF52833">
    <property type="entry name" value="Thioredoxin-like"/>
    <property type="match status" value="1"/>
</dbReference>
<organism evidence="1 2">
    <name type="scientific">Chlorobium phaeobacteroides (strain DSM 266 / SMG 266 / 2430)</name>
    <dbReference type="NCBI Taxonomy" id="290317"/>
    <lineage>
        <taxon>Bacteria</taxon>
        <taxon>Pseudomonadati</taxon>
        <taxon>Chlorobiota</taxon>
        <taxon>Chlorobiia</taxon>
        <taxon>Chlorobiales</taxon>
        <taxon>Chlorobiaceae</taxon>
        <taxon>Chlorobium/Pelodictyon group</taxon>
        <taxon>Chlorobium</taxon>
    </lineage>
</organism>
<gene>
    <name evidence="1" type="ordered locus">Cpha266_0365</name>
</gene>
<dbReference type="RefSeq" id="WP_011744257.1">
    <property type="nucleotide sequence ID" value="NC_008639.1"/>
</dbReference>
<dbReference type="InterPro" id="IPR008554">
    <property type="entry name" value="Glutaredoxin-like"/>
</dbReference>
<name>A1BDE7_CHLPD</name>
<dbReference type="eggNOG" id="COG0695">
    <property type="taxonomic scope" value="Bacteria"/>
</dbReference>
<dbReference type="InterPro" id="IPR036249">
    <property type="entry name" value="Thioredoxin-like_sf"/>
</dbReference>
<sequence length="86" mass="9442">MTESLHTVTIYGAKGCCLCDDALERVLDVQGSVPFLLEKTDISGSPELQQQYGEAIPVVCIDGVEVFRYRVNKTRLLQILRGQGGV</sequence>
<dbReference type="Gene3D" id="3.40.30.10">
    <property type="entry name" value="Glutaredoxin"/>
    <property type="match status" value="1"/>
</dbReference>
<dbReference type="Proteomes" id="UP000008701">
    <property type="component" value="Chromosome"/>
</dbReference>
<dbReference type="EMBL" id="CP000492">
    <property type="protein sequence ID" value="ABL64424.1"/>
    <property type="molecule type" value="Genomic_DNA"/>
</dbReference>
<dbReference type="HOGENOM" id="CLU_125054_2_0_10"/>